<sequence length="341" mass="39671">MDDEVLKGTSIQNRMWASDAYYPIFGSSELEKDDPFSPGIVLDQRQTGYTPFLVGAGGSTDLIQMMSIGAQYDQLKGKKLAIIISPQWFTRKGLTNVNFDARHSKLQMNQLFQQDKMPLELKIRFAKQVSRFKAMKDNDYLQSLIETKTLPEEPFLSSFEAHNLNKIDAIKSNFTIHNQKAPVMKVEPVTTKDMPYKEMQQLAEDYGQKQTSSNAFKIRDEYWDLIKANKRKINRNHEFRTKSKEYDDLALLVDTLHEAEADALFIVILTNGKWYDHIGIKKERRDKVYDKITSTIKKHHGKVYDMTDKDYEPYVVSDAVHIGYKGYVYINERIEQHMKEK</sequence>
<dbReference type="STRING" id="1229783.C273_06198"/>
<protein>
    <submittedName>
        <fullName evidence="1">Poly D-alanine transfer protein</fullName>
    </submittedName>
</protein>
<dbReference type="InterPro" id="IPR023896">
    <property type="entry name" value="LTA_DltD"/>
</dbReference>
<dbReference type="Proteomes" id="UP000009885">
    <property type="component" value="Unassembled WGS sequence"/>
</dbReference>
<reference evidence="1 2" key="1">
    <citation type="journal article" date="2013" name="Genome Announc.">
        <title>Genome Sequence of Staphylococcus massiliensis Strain S46, Isolated from the Surface of Healthy Human Skin.</title>
        <authorList>
            <person name="Srivastav R."/>
            <person name="Singh A."/>
            <person name="Jangir P.K."/>
            <person name="Kumari C."/>
            <person name="Muduli S."/>
            <person name="Sharma R."/>
        </authorList>
    </citation>
    <scope>NUCLEOTIDE SEQUENCE [LARGE SCALE GENOMIC DNA]</scope>
    <source>
        <strain evidence="1 2">S46</strain>
    </source>
</reference>
<dbReference type="PANTHER" id="PTHR40039">
    <property type="entry name" value="PROTEIN DLTD"/>
    <property type="match status" value="1"/>
</dbReference>
<dbReference type="Pfam" id="PF04914">
    <property type="entry name" value="DltD"/>
    <property type="match status" value="1"/>
</dbReference>
<proteinExistence type="predicted"/>
<dbReference type="AlphaFoldDB" id="K9AKZ9"/>
<dbReference type="PANTHER" id="PTHR40039:SF1">
    <property type="entry name" value="PROTEIN DLTD"/>
    <property type="match status" value="1"/>
</dbReference>
<dbReference type="SUPFAM" id="SSF52266">
    <property type="entry name" value="SGNH hydrolase"/>
    <property type="match status" value="1"/>
</dbReference>
<comment type="caution">
    <text evidence="1">The sequence shown here is derived from an EMBL/GenBank/DDBJ whole genome shotgun (WGS) entry which is preliminary data.</text>
</comment>
<dbReference type="eggNOG" id="COG3966">
    <property type="taxonomic scope" value="Bacteria"/>
</dbReference>
<dbReference type="PATRIC" id="fig|1229783.3.peg.1254"/>
<accession>K9AKZ9</accession>
<keyword evidence="2" id="KW-1185">Reference proteome</keyword>
<organism evidence="1 2">
    <name type="scientific">Staphylococcus massiliensis S46</name>
    <dbReference type="NCBI Taxonomy" id="1229783"/>
    <lineage>
        <taxon>Bacteria</taxon>
        <taxon>Bacillati</taxon>
        <taxon>Bacillota</taxon>
        <taxon>Bacilli</taxon>
        <taxon>Bacillales</taxon>
        <taxon>Staphylococcaceae</taxon>
        <taxon>Staphylococcus</taxon>
    </lineage>
</organism>
<gene>
    <name evidence="1" type="ORF">C273_06198</name>
</gene>
<evidence type="ECO:0000313" key="1">
    <source>
        <dbReference type="EMBL" id="EKU48028.1"/>
    </source>
</evidence>
<name>K9AKZ9_9STAP</name>
<dbReference type="EMBL" id="AMSQ01000008">
    <property type="protein sequence ID" value="EKU48028.1"/>
    <property type="molecule type" value="Genomic_DNA"/>
</dbReference>
<dbReference type="InterPro" id="IPR006998">
    <property type="entry name" value="DltD"/>
</dbReference>
<evidence type="ECO:0000313" key="2">
    <source>
        <dbReference type="Proteomes" id="UP000009885"/>
    </source>
</evidence>
<dbReference type="NCBIfam" id="TIGR04092">
    <property type="entry name" value="LTA_DltD"/>
    <property type="match status" value="1"/>
</dbReference>